<evidence type="ECO:0000313" key="2">
    <source>
        <dbReference type="EMBL" id="MBP2352312.1"/>
    </source>
</evidence>
<dbReference type="RefSeq" id="WP_307863396.1">
    <property type="nucleotide sequence ID" value="NZ_BAAAVU010000009.1"/>
</dbReference>
<dbReference type="InterPro" id="IPR036890">
    <property type="entry name" value="HATPase_C_sf"/>
</dbReference>
<dbReference type="SUPFAM" id="SSF55874">
    <property type="entry name" value="ATPase domain of HSP90 chaperone/DNA topoisomerase II/histidine kinase"/>
    <property type="match status" value="1"/>
</dbReference>
<evidence type="ECO:0000256" key="1">
    <source>
        <dbReference type="SAM" id="MobiDB-lite"/>
    </source>
</evidence>
<name>A0ABS4UKX0_9ACTN</name>
<gene>
    <name evidence="2" type="ORF">JOF29_003395</name>
</gene>
<feature type="region of interest" description="Disordered" evidence="1">
    <location>
        <begin position="325"/>
        <end position="372"/>
    </location>
</feature>
<comment type="caution">
    <text evidence="2">The sequence shown here is derived from an EMBL/GenBank/DDBJ whole genome shotgun (WGS) entry which is preliminary data.</text>
</comment>
<feature type="region of interest" description="Disordered" evidence="1">
    <location>
        <begin position="97"/>
        <end position="128"/>
    </location>
</feature>
<evidence type="ECO:0000313" key="3">
    <source>
        <dbReference type="Proteomes" id="UP000755585"/>
    </source>
</evidence>
<keyword evidence="3" id="KW-1185">Reference proteome</keyword>
<evidence type="ECO:0008006" key="4">
    <source>
        <dbReference type="Google" id="ProtNLM"/>
    </source>
</evidence>
<dbReference type="EMBL" id="JAGINT010000001">
    <property type="protein sequence ID" value="MBP2352312.1"/>
    <property type="molecule type" value="Genomic_DNA"/>
</dbReference>
<reference evidence="2 3" key="1">
    <citation type="submission" date="2021-03" db="EMBL/GenBank/DDBJ databases">
        <title>Sequencing the genomes of 1000 actinobacteria strains.</title>
        <authorList>
            <person name="Klenk H.-P."/>
        </authorList>
    </citation>
    <scope>NUCLEOTIDE SEQUENCE [LARGE SCALE GENOMIC DNA]</scope>
    <source>
        <strain evidence="2 3">DSM 18824</strain>
    </source>
</reference>
<organism evidence="2 3">
    <name type="scientific">Kribbella aluminosa</name>
    <dbReference type="NCBI Taxonomy" id="416017"/>
    <lineage>
        <taxon>Bacteria</taxon>
        <taxon>Bacillati</taxon>
        <taxon>Actinomycetota</taxon>
        <taxon>Actinomycetes</taxon>
        <taxon>Propionibacteriales</taxon>
        <taxon>Kribbellaceae</taxon>
        <taxon>Kribbella</taxon>
    </lineage>
</organism>
<proteinExistence type="predicted"/>
<accession>A0ABS4UKX0</accession>
<protein>
    <recommendedName>
        <fullName evidence="4">Molecular chaperone Hsp90</fullName>
    </recommendedName>
</protein>
<dbReference type="Proteomes" id="UP000755585">
    <property type="component" value="Unassembled WGS sequence"/>
</dbReference>
<sequence length="1112" mass="118028">MTDDAFGTTGIRERVLAGWAAAPVRFREDANAEEELALGGYADRIVVELAQNAADAAARAGVPGRVLYELRNNTLVVANTGAPLDPEGIQSLATLRASAKHPTPETQVGEDFPPASGSNPPQARATRGAASAVGAVGVADIGGAGGTAGAGVGVVGRFGVGFSAVLGVTDEPVVLSRTGGVRFSKADTAGAIAALGSAGLDTELRRRDGHVPVLRLPFSAEGEPPVGYDTAVILPLRDEAAVALVRRLLAEADDTLLLALPGLERIEIETEDTHQVLENADTRWHIHRTGGVFTRTEREHLLADRPTEERTRPTWSVVWALPSTTAPSGHAREHQPPRPHQSKAKEPVTDANSHGGPEAEPDLLSPKDPTRFDPVVVHAPTPTDEPLSLPALLLATFPLDSTRRHVAKGPLTERLVREAATAYGELLLRRFDDGDDVLRLVPTGLAAGTVDRMLRDAIRVVLPGVPLLRAVDGSVVRPRDAVVVEGADEPFAEVLAPLVPGLIHARREDRQALDALQVRRLELSEVVDQLGGEEPPSWWRNLYTSLATMVTDPLVRESLGTLPVPLADGRLVRGARGLLLPGPEIPLTTLEAFSQYGVRVVHPDAVSPTLERLGATPATARSLLEAPAIRTAIDQAAEHRDTIAHAGEGEAFAARGAEEAFALDGAEDAFAHAEGPDAIAHAVLALVAADPGQAEGLWWLSDLVLRDVNGEFVPANALVIRGSAAHAILDPEEVSPVADDLLERYGQPALQAVGVLATLGTVAASEVALDQLPEMLLDLDRIEDWAYDVAPGGSPYGATVGELEAIRDLDWITDDSWPKALEILGSDPELRRALVTQVRVVGPDDRPLGVPSYSAWWIREHVLTDNGEPLAGRADPDAEPILATFLDEAPDWTAALDPEVRTAVGLVRDVGDLDADGLALVLERLADPDRDLDEAAILRLWTRLGTLALFPGDAPAQVRVLDPAGGTRVTDAEHAVVVDGPMWVQRDDLGGFVIGSGAAADGLSDLFDVPLAQEVAEGKIDGDGTAADVPPIVRELVPEVPATWWEHEELTVDGVEVSWWVDADGGPHAATFDGLAKALAWAAGRWDRRHVIRAVLNEPDRSAELLVDAVFD</sequence>